<evidence type="ECO:0000256" key="11">
    <source>
        <dbReference type="ARBA" id="ARBA00035585"/>
    </source>
</evidence>
<feature type="binding site" evidence="12">
    <location>
        <position position="83"/>
    </location>
    <ligand>
        <name>Na(+)</name>
        <dbReference type="ChEBI" id="CHEBI:29101"/>
        <note>structural</note>
    </ligand>
</feature>
<keyword evidence="7 12" id="KW-0406">Ion transport</keyword>
<keyword evidence="12" id="KW-0813">Transport</keyword>
<evidence type="ECO:0000256" key="2">
    <source>
        <dbReference type="ARBA" id="ARBA00022475"/>
    </source>
</evidence>
<keyword evidence="4 12" id="KW-0812">Transmembrane</keyword>
<evidence type="ECO:0000256" key="3">
    <source>
        <dbReference type="ARBA" id="ARBA00022519"/>
    </source>
</evidence>
<keyword evidence="2 12" id="KW-1003">Cell membrane</keyword>
<dbReference type="NCBIfam" id="NF010799">
    <property type="entry name" value="PRK14203.1"/>
    <property type="match status" value="1"/>
</dbReference>
<feature type="binding site" evidence="12">
    <location>
        <position position="80"/>
    </location>
    <ligand>
        <name>Na(+)</name>
        <dbReference type="ChEBI" id="CHEBI:29101"/>
        <note>structural</note>
    </ligand>
</feature>
<protein>
    <recommendedName>
        <fullName evidence="12">Fluoride-specific ion channel FluC</fullName>
    </recommendedName>
</protein>
<evidence type="ECO:0000256" key="5">
    <source>
        <dbReference type="ARBA" id="ARBA00022989"/>
    </source>
</evidence>
<reference evidence="13" key="1">
    <citation type="submission" date="2022-11" db="EMBL/GenBank/DDBJ databases">
        <authorList>
            <person name="Coimbra C."/>
        </authorList>
    </citation>
    <scope>NUCLEOTIDE SEQUENCE</scope>
    <source>
        <strain evidence="13">Jales19</strain>
    </source>
</reference>
<organism evidence="13 14">
    <name type="scientific">Mesorhizobium qingshengii</name>
    <dbReference type="NCBI Taxonomy" id="1165689"/>
    <lineage>
        <taxon>Bacteria</taxon>
        <taxon>Pseudomonadati</taxon>
        <taxon>Pseudomonadota</taxon>
        <taxon>Alphaproteobacteria</taxon>
        <taxon>Hyphomicrobiales</taxon>
        <taxon>Phyllobacteriaceae</taxon>
        <taxon>Mesorhizobium</taxon>
    </lineage>
</organism>
<keyword evidence="14" id="KW-1185">Reference proteome</keyword>
<dbReference type="PANTHER" id="PTHR28259:SF1">
    <property type="entry name" value="FLUORIDE EXPORT PROTEIN 1-RELATED"/>
    <property type="match status" value="1"/>
</dbReference>
<evidence type="ECO:0000256" key="8">
    <source>
        <dbReference type="ARBA" id="ARBA00023136"/>
    </source>
</evidence>
<keyword evidence="6 12" id="KW-0915">Sodium</keyword>
<dbReference type="Pfam" id="PF02537">
    <property type="entry name" value="CRCB"/>
    <property type="match status" value="1"/>
</dbReference>
<sequence length="134" mass="13672">MKDVLQGLIWVILGSAIGGPTRYFVSGLVGRHIGETFPLGTMVINVSGAFFMGVLAAAAAIGGMLPMPVAWQFAATGFLGSYTTVSSFSLQTLALVRDGQFLRAGANVTLSLLLCLSAVALGYAVGSAMLGANA</sequence>
<comment type="similarity">
    <text evidence="10 12">Belongs to the fluoride channel Fluc/FEX (TC 1.A.43) family.</text>
</comment>
<keyword evidence="9 12" id="KW-0407">Ion channel</keyword>
<evidence type="ECO:0000256" key="7">
    <source>
        <dbReference type="ARBA" id="ARBA00023065"/>
    </source>
</evidence>
<evidence type="ECO:0000256" key="6">
    <source>
        <dbReference type="ARBA" id="ARBA00023053"/>
    </source>
</evidence>
<evidence type="ECO:0000256" key="12">
    <source>
        <dbReference type="HAMAP-Rule" id="MF_00454"/>
    </source>
</evidence>
<dbReference type="PANTHER" id="PTHR28259">
    <property type="entry name" value="FLUORIDE EXPORT PROTEIN 1-RELATED"/>
    <property type="match status" value="1"/>
</dbReference>
<proteinExistence type="inferred from homology"/>
<dbReference type="NCBIfam" id="TIGR00494">
    <property type="entry name" value="crcB"/>
    <property type="match status" value="1"/>
</dbReference>
<feature type="transmembrane region" description="Helical" evidence="12">
    <location>
        <begin position="110"/>
        <end position="132"/>
    </location>
</feature>
<keyword evidence="12" id="KW-0479">Metal-binding</keyword>
<dbReference type="EMBL" id="JAPFQA010000008">
    <property type="protein sequence ID" value="MCZ8546401.1"/>
    <property type="molecule type" value="Genomic_DNA"/>
</dbReference>
<evidence type="ECO:0000256" key="1">
    <source>
        <dbReference type="ARBA" id="ARBA00004651"/>
    </source>
</evidence>
<evidence type="ECO:0000313" key="13">
    <source>
        <dbReference type="EMBL" id="MCZ8546401.1"/>
    </source>
</evidence>
<keyword evidence="8 12" id="KW-0472">Membrane</keyword>
<comment type="caution">
    <text evidence="13">The sequence shown here is derived from an EMBL/GenBank/DDBJ whole genome shotgun (WGS) entry which is preliminary data.</text>
</comment>
<comment type="subcellular location">
    <subcellularLocation>
        <location evidence="1 12">Cell membrane</location>
        <topology evidence="1 12">Multi-pass membrane protein</topology>
    </subcellularLocation>
</comment>
<comment type="function">
    <text evidence="12">Fluoride-specific ion channel. Important for reducing fluoride concentration in the cell, thus reducing its toxicity.</text>
</comment>
<dbReference type="InterPro" id="IPR003691">
    <property type="entry name" value="FluC"/>
</dbReference>
<accession>A0ABT4QXT4</accession>
<name>A0ABT4QXT4_9HYPH</name>
<evidence type="ECO:0000313" key="14">
    <source>
        <dbReference type="Proteomes" id="UP001152178"/>
    </source>
</evidence>
<feature type="transmembrane region" description="Helical" evidence="12">
    <location>
        <begin position="42"/>
        <end position="62"/>
    </location>
</feature>
<dbReference type="RefSeq" id="WP_269906757.1">
    <property type="nucleotide sequence ID" value="NZ_JAPFQA010000008.1"/>
</dbReference>
<keyword evidence="5 12" id="KW-1133">Transmembrane helix</keyword>
<evidence type="ECO:0000256" key="4">
    <source>
        <dbReference type="ARBA" id="ARBA00022692"/>
    </source>
</evidence>
<feature type="transmembrane region" description="Helical" evidence="12">
    <location>
        <begin position="69"/>
        <end position="90"/>
    </location>
</feature>
<evidence type="ECO:0000256" key="9">
    <source>
        <dbReference type="ARBA" id="ARBA00023303"/>
    </source>
</evidence>
<dbReference type="HAMAP" id="MF_00454">
    <property type="entry name" value="FluC"/>
    <property type="match status" value="1"/>
</dbReference>
<evidence type="ECO:0000256" key="10">
    <source>
        <dbReference type="ARBA" id="ARBA00035120"/>
    </source>
</evidence>
<dbReference type="Proteomes" id="UP001152178">
    <property type="component" value="Unassembled WGS sequence"/>
</dbReference>
<gene>
    <name evidence="12 13" type="primary">crcB</name>
    <name evidence="12" type="synonym">fluC</name>
    <name evidence="13" type="ORF">OOJ09_19610</name>
</gene>
<comment type="activity regulation">
    <text evidence="12">Na(+) is not transported, but it plays an essential structural role and its presence is essential for fluoride channel function.</text>
</comment>
<comment type="catalytic activity">
    <reaction evidence="11">
        <text>fluoride(in) = fluoride(out)</text>
        <dbReference type="Rhea" id="RHEA:76159"/>
        <dbReference type="ChEBI" id="CHEBI:17051"/>
    </reaction>
    <physiologicalReaction direction="left-to-right" evidence="11">
        <dbReference type="Rhea" id="RHEA:76160"/>
    </physiologicalReaction>
</comment>
<keyword evidence="3" id="KW-0997">Cell inner membrane</keyword>